<evidence type="ECO:0000313" key="2">
    <source>
        <dbReference type="EMBL" id="MBW3082887.1"/>
    </source>
</evidence>
<reference evidence="2 3" key="1">
    <citation type="submission" date="2021-05" db="EMBL/GenBank/DDBJ databases">
        <title>Phylogenetic classification of ten novel species belonging to the genus Bifidobacterium comprising B. colchicus sp. nov., B. abeli sp. nov., B. bicoloris sp. nov., B. guerezis sp. nov., B. rosaliae sp. nov., B. santillanensis sp. nov., B. argentati sp. nov., B. amazzoni sp. nov., B. pluviali sp. nov., and B. pinnaculum sp. nov.</title>
        <authorList>
            <person name="Lugli G.A."/>
            <person name="Ruiz Garcia L."/>
            <person name="Margolles A."/>
            <person name="Ventura M."/>
        </authorList>
    </citation>
    <scope>NUCLEOTIDE SEQUENCE [LARGE SCALE GENOMIC DNA]</scope>
    <source>
        <strain evidence="2 3">6T3</strain>
    </source>
</reference>
<organism evidence="2 3">
    <name type="scientific">Bifidobacterium phasiani</name>
    <dbReference type="NCBI Taxonomy" id="2834431"/>
    <lineage>
        <taxon>Bacteria</taxon>
        <taxon>Bacillati</taxon>
        <taxon>Actinomycetota</taxon>
        <taxon>Actinomycetes</taxon>
        <taxon>Bifidobacteriales</taxon>
        <taxon>Bifidobacteriaceae</taxon>
        <taxon>Bifidobacterium</taxon>
    </lineage>
</organism>
<feature type="transmembrane region" description="Helical" evidence="1">
    <location>
        <begin position="44"/>
        <end position="67"/>
    </location>
</feature>
<keyword evidence="1" id="KW-0472">Membrane</keyword>
<evidence type="ECO:0000256" key="1">
    <source>
        <dbReference type="SAM" id="Phobius"/>
    </source>
</evidence>
<feature type="transmembrane region" description="Helical" evidence="1">
    <location>
        <begin position="171"/>
        <end position="192"/>
    </location>
</feature>
<protein>
    <recommendedName>
        <fullName evidence="4">ABC transporter permease</fullName>
    </recommendedName>
</protein>
<feature type="transmembrane region" description="Helical" evidence="1">
    <location>
        <begin position="198"/>
        <end position="217"/>
    </location>
</feature>
<keyword evidence="3" id="KW-1185">Reference proteome</keyword>
<keyword evidence="1" id="KW-0812">Transmembrane</keyword>
<accession>A0ABS6W8X7</accession>
<evidence type="ECO:0008006" key="4">
    <source>
        <dbReference type="Google" id="ProtNLM"/>
    </source>
</evidence>
<sequence length="256" mass="27615">MKAVIWYDWRLCRRSAAFWLTAIVSPVAIALLSLQGALVCDGHVFASVFDLCYGIPACGWVSALVVVMHSLGASDGHHGQRLNRFMEEAYRESGRPMVGMLLAHTVLPLAASVPMTMLFVACHLCWGFIDMNDLGSPAAWCGYGCTVLTILFTTALATLATARNTEGLIGILMLAALPIPAVTTGVIISIAFDRAAVVIIATILIAAVLVGIAATIYQHRYVTTLRFRTVPGHRKHLSRICHDHSAKNKTVTRDGA</sequence>
<feature type="transmembrane region" description="Helical" evidence="1">
    <location>
        <begin position="16"/>
        <end position="38"/>
    </location>
</feature>
<dbReference type="EMBL" id="JAHBBD010000010">
    <property type="protein sequence ID" value="MBW3082887.1"/>
    <property type="molecule type" value="Genomic_DNA"/>
</dbReference>
<gene>
    <name evidence="2" type="ORF">KIH73_05795</name>
</gene>
<feature type="transmembrane region" description="Helical" evidence="1">
    <location>
        <begin position="135"/>
        <end position="159"/>
    </location>
</feature>
<evidence type="ECO:0000313" key="3">
    <source>
        <dbReference type="Proteomes" id="UP000812844"/>
    </source>
</evidence>
<name>A0ABS6W8X7_9BIFI</name>
<feature type="transmembrane region" description="Helical" evidence="1">
    <location>
        <begin position="101"/>
        <end position="129"/>
    </location>
</feature>
<dbReference type="Proteomes" id="UP000812844">
    <property type="component" value="Unassembled WGS sequence"/>
</dbReference>
<proteinExistence type="predicted"/>
<dbReference type="RefSeq" id="WP_219081470.1">
    <property type="nucleotide sequence ID" value="NZ_JAHBBD010000010.1"/>
</dbReference>
<comment type="caution">
    <text evidence="2">The sequence shown here is derived from an EMBL/GenBank/DDBJ whole genome shotgun (WGS) entry which is preliminary data.</text>
</comment>
<keyword evidence="1" id="KW-1133">Transmembrane helix</keyword>